<keyword evidence="2" id="KW-1185">Reference proteome</keyword>
<evidence type="ECO:0000313" key="2">
    <source>
        <dbReference type="Proteomes" id="UP000774326"/>
    </source>
</evidence>
<dbReference type="EMBL" id="JAEUBG010005855">
    <property type="protein sequence ID" value="KAH3672144.1"/>
    <property type="molecule type" value="Genomic_DNA"/>
</dbReference>
<reference evidence="1" key="2">
    <citation type="submission" date="2021-01" db="EMBL/GenBank/DDBJ databases">
        <authorList>
            <person name="Schikora-Tamarit M.A."/>
        </authorList>
    </citation>
    <scope>NUCLEOTIDE SEQUENCE</scope>
    <source>
        <strain evidence="1">CBS2887</strain>
    </source>
</reference>
<sequence>MDSKGKFNSSTKMALPSWATVGQVVLDPQIVLWATRVVRGSENDPTSDMAVRSDDVRSSRGRQKTILANNELLNTIGSTDLSDQLDNNVIVVTTVTTND</sequence>
<name>A0A9P8PIU6_WICPI</name>
<comment type="caution">
    <text evidence="1">The sequence shown here is derived from an EMBL/GenBank/DDBJ whole genome shotgun (WGS) entry which is preliminary data.</text>
</comment>
<gene>
    <name evidence="1" type="ORF">WICPIJ_010138</name>
</gene>
<proteinExistence type="predicted"/>
<dbReference type="AlphaFoldDB" id="A0A9P8PIU6"/>
<accession>A0A9P8PIU6</accession>
<organism evidence="1 2">
    <name type="scientific">Wickerhamomyces pijperi</name>
    <name type="common">Yeast</name>
    <name type="synonym">Pichia pijperi</name>
    <dbReference type="NCBI Taxonomy" id="599730"/>
    <lineage>
        <taxon>Eukaryota</taxon>
        <taxon>Fungi</taxon>
        <taxon>Dikarya</taxon>
        <taxon>Ascomycota</taxon>
        <taxon>Saccharomycotina</taxon>
        <taxon>Saccharomycetes</taxon>
        <taxon>Phaffomycetales</taxon>
        <taxon>Wickerhamomycetaceae</taxon>
        <taxon>Wickerhamomyces</taxon>
    </lineage>
</organism>
<evidence type="ECO:0000313" key="1">
    <source>
        <dbReference type="EMBL" id="KAH3672144.1"/>
    </source>
</evidence>
<reference evidence="1" key="1">
    <citation type="journal article" date="2021" name="Open Biol.">
        <title>Shared evolutionary footprints suggest mitochondrial oxidative damage underlies multiple complex I losses in fungi.</title>
        <authorList>
            <person name="Schikora-Tamarit M.A."/>
            <person name="Marcet-Houben M."/>
            <person name="Nosek J."/>
            <person name="Gabaldon T."/>
        </authorList>
    </citation>
    <scope>NUCLEOTIDE SEQUENCE</scope>
    <source>
        <strain evidence="1">CBS2887</strain>
    </source>
</reference>
<dbReference type="Proteomes" id="UP000774326">
    <property type="component" value="Unassembled WGS sequence"/>
</dbReference>
<protein>
    <submittedName>
        <fullName evidence="1">Uncharacterized protein</fullName>
    </submittedName>
</protein>